<feature type="region of interest" description="Disordered" evidence="1">
    <location>
        <begin position="942"/>
        <end position="971"/>
    </location>
</feature>
<accession>A0A2R5G3X6</accession>
<reference evidence="3 4" key="1">
    <citation type="submission" date="2017-12" db="EMBL/GenBank/DDBJ databases">
        <title>Sequencing, de novo assembly and annotation of complete genome of a new Thraustochytrid species, strain FCC1311.</title>
        <authorList>
            <person name="Sedici K."/>
            <person name="Godart F."/>
            <person name="Aiese Cigliano R."/>
            <person name="Sanseverino W."/>
            <person name="Barakat M."/>
            <person name="Ortet P."/>
            <person name="Marechal E."/>
            <person name="Cagnac O."/>
            <person name="Amato A."/>
        </authorList>
    </citation>
    <scope>NUCLEOTIDE SEQUENCE [LARGE SCALE GENOMIC DNA]</scope>
</reference>
<evidence type="ECO:0000313" key="3">
    <source>
        <dbReference type="EMBL" id="GBG24478.1"/>
    </source>
</evidence>
<feature type="transmembrane region" description="Helical" evidence="2">
    <location>
        <begin position="55"/>
        <end position="74"/>
    </location>
</feature>
<keyword evidence="4" id="KW-1185">Reference proteome</keyword>
<feature type="transmembrane region" description="Helical" evidence="2">
    <location>
        <begin position="80"/>
        <end position="97"/>
    </location>
</feature>
<dbReference type="AlphaFoldDB" id="A0A2R5G3X6"/>
<feature type="transmembrane region" description="Helical" evidence="2">
    <location>
        <begin position="446"/>
        <end position="472"/>
    </location>
</feature>
<keyword evidence="2" id="KW-0472">Membrane</keyword>
<feature type="transmembrane region" description="Helical" evidence="2">
    <location>
        <begin position="138"/>
        <end position="163"/>
    </location>
</feature>
<proteinExistence type="predicted"/>
<dbReference type="InParanoid" id="A0A2R5G3X6"/>
<feature type="transmembrane region" description="Helical" evidence="2">
    <location>
        <begin position="109"/>
        <end position="126"/>
    </location>
</feature>
<evidence type="ECO:0000313" key="4">
    <source>
        <dbReference type="Proteomes" id="UP000241890"/>
    </source>
</evidence>
<feature type="transmembrane region" description="Helical" evidence="2">
    <location>
        <begin position="581"/>
        <end position="603"/>
    </location>
</feature>
<evidence type="ECO:0000256" key="2">
    <source>
        <dbReference type="SAM" id="Phobius"/>
    </source>
</evidence>
<name>A0A2R5G3X6_9STRA</name>
<dbReference type="EMBL" id="BEYU01000006">
    <property type="protein sequence ID" value="GBG24478.1"/>
    <property type="molecule type" value="Genomic_DNA"/>
</dbReference>
<protein>
    <submittedName>
        <fullName evidence="3">Uncharacterized protein</fullName>
    </submittedName>
</protein>
<sequence length="971" mass="105963">MRRVVMLLLTLVPTFVPQVVDLLGSTVIYVPVVALILSLKPDASMSVGDVTQTAAALVLCLPAVFVGLACALLVNDSMAGFIIVMFAQCFLAFLFQCDEKAPQQKIPGAITVILMNSISLSGYLYAAELGYVPVNELLVYMTEIIASFSIGIVAVVLPALLVFPWTARSAYAALECRVRRQLAERLRHACTLARGGQIEVVCDDAPAPASASSDVQLEEAAKAKAAALEENKSSEAQHLDLRQNIVKLGSFANASVSECRWSFDGSGMKILASYRALWQITRLAISFERVAAGLLGSERTSASWEHMEELMHSVCQVLEAEKVMASDIADCVERANKACASLAASPSPSVSEDSLISIAWLTGTRMVKILEDFPTANEDQEAAAHADWNFEDWKETVIFGRRSAKHSFFRTSRKQTLLERLETCLRDFASTQTFAAALKGALSSTLFVALVFGAGLAPVIGVNAIVNGLHALQSVLRQMYLGACLKRTYDRAVGSVMGFAAACVAWLIACAPTFISTGSFETPALQGWSLMLLSLPFYVYHVLAPDYQRYSIVKVYAIVTITGTFELHGVNEVYQGFWESAGIMTMAIVVGCVFGALFCPIISKVSAKSSLKRLLVRSLHDLLHIVQSGYFRTLDPNAIPEYALDATFWDIWHESRARGTKLLKGAAHESRFDEPTAWYSDALALVTRMESEVWRLMSLVDWTTISEETCRAVSEEVCTNLFFVSATLEKASVCSMFRPPQMSLLAVKQAQLEDGDAGNAERLMTALCSRTVLLGAAKSLQVAFQEFFELNRQNFGQPRYAMVSRLDPEDNDETRLIVKRVSVLNASSHVCLFDLIRQWQGEKNPDALSGLVRSFFQFGGELGEAVLGGARKVNTRGEEVYLHCFNGANALITAFMQQRAGEADAERIRSFMQTIDDAFGKHRDDSAALRIAVGRAVAEHFDETSAPASASSPAPPPESGPADVTLDVINT</sequence>
<keyword evidence="2" id="KW-1133">Transmembrane helix</keyword>
<feature type="transmembrane region" description="Helical" evidence="2">
    <location>
        <begin position="492"/>
        <end position="515"/>
    </location>
</feature>
<organism evidence="3 4">
    <name type="scientific">Hondaea fermentalgiana</name>
    <dbReference type="NCBI Taxonomy" id="2315210"/>
    <lineage>
        <taxon>Eukaryota</taxon>
        <taxon>Sar</taxon>
        <taxon>Stramenopiles</taxon>
        <taxon>Bigyra</taxon>
        <taxon>Labyrinthulomycetes</taxon>
        <taxon>Thraustochytrida</taxon>
        <taxon>Thraustochytriidae</taxon>
        <taxon>Hondaea</taxon>
    </lineage>
</organism>
<dbReference type="Proteomes" id="UP000241890">
    <property type="component" value="Unassembled WGS sequence"/>
</dbReference>
<feature type="transmembrane region" description="Helical" evidence="2">
    <location>
        <begin position="527"/>
        <end position="544"/>
    </location>
</feature>
<gene>
    <name evidence="3" type="ORF">FCC1311_006962</name>
</gene>
<comment type="caution">
    <text evidence="3">The sequence shown here is derived from an EMBL/GenBank/DDBJ whole genome shotgun (WGS) entry which is preliminary data.</text>
</comment>
<evidence type="ECO:0000256" key="1">
    <source>
        <dbReference type="SAM" id="MobiDB-lite"/>
    </source>
</evidence>
<keyword evidence="2" id="KW-0812">Transmembrane</keyword>